<evidence type="ECO:0000256" key="5">
    <source>
        <dbReference type="ARBA" id="ARBA00022771"/>
    </source>
</evidence>
<evidence type="ECO:0000259" key="11">
    <source>
        <dbReference type="PROSITE" id="PS50145"/>
    </source>
</evidence>
<name>C3ZG35_BRAFL</name>
<evidence type="ECO:0000256" key="1">
    <source>
        <dbReference type="ARBA" id="ARBA00004496"/>
    </source>
</evidence>
<feature type="domain" description="TRAF-type" evidence="11">
    <location>
        <begin position="222"/>
        <end position="277"/>
    </location>
</feature>
<dbReference type="PANTHER" id="PTHR10131:SF138">
    <property type="entry name" value="RE66324P"/>
    <property type="match status" value="1"/>
</dbReference>
<dbReference type="SMART" id="SM00061">
    <property type="entry name" value="MATH"/>
    <property type="match status" value="1"/>
</dbReference>
<dbReference type="SUPFAM" id="SSF57850">
    <property type="entry name" value="RING/U-box"/>
    <property type="match status" value="1"/>
</dbReference>
<evidence type="ECO:0000256" key="3">
    <source>
        <dbReference type="ARBA" id="ARBA00022723"/>
    </source>
</evidence>
<dbReference type="InterPro" id="IPR017907">
    <property type="entry name" value="Znf_RING_CS"/>
</dbReference>
<protein>
    <recommendedName>
        <fullName evidence="14">TNF receptor-associated factor</fullName>
    </recommendedName>
</protein>
<keyword evidence="4" id="KW-0677">Repeat</keyword>
<dbReference type="Pfam" id="PF16673">
    <property type="entry name" value="TRAF_BIRC3_bd"/>
    <property type="match status" value="1"/>
</dbReference>
<comment type="subcellular location">
    <subcellularLocation>
        <location evidence="1">Cytoplasm</location>
    </subcellularLocation>
</comment>
<dbReference type="Pfam" id="PF02176">
    <property type="entry name" value="zf-TRAF"/>
    <property type="match status" value="2"/>
</dbReference>
<sequence>MPGYSVKLKGEGTDPKYCCSCCALLLNEPRQTSCGHRYCKSCLEDLNGASAGHLTCKVPSCGNSINIGECGQGSKVMLEGGLAARSFLACLFCWAVALRVPSGKTVSRRLETESDAVDDRDFLMCPITPLTLHNRAIEKEIQKFEVFCDNNDDGCTWEGRLRQLQTHLGECEYEKIACIHKDCGERIPRRDLSKHLTDICALRATTCQWCKESHSFKDIVKHQESCPMAPARCKWCGKKGLTRSQLQDHQHPQTGDCPNMKLPCHFEPVGCQEKLEKKQHGDHQKKTIEAHLNMVLTMLLQLATNVEGYRDQDIEAQENMRVVIPRLDKNIKDQDSKITQLVQKLSDYQSEGGTASESSGLKAALENRVEQMRAKVEIMTKKLAAWEPSVGTFEGIVAVLNREIEKCSSQMETHERQRRQDIEILERKVRSLERIIALKDASAVHAEQCLLNQTMTSYDGILTWKITDFTRKRHDAITGKTTFIYSPYFFTSRTGYKMCARIYLNGDGMGKGTHVSLFFVLMRGHFDRLLRWPFRQKVTFLLLDLNNREHVIDAFRPNPTSSSFQRPTSDMNIASGCPLFVPHSQLDSSSHAYVDEDTMFIRLTERHEERTSTGDVHVPGGPLEGRAGRVRTERVDHVLTVVVIQEHEGHLELQHEKC</sequence>
<dbReference type="PROSITE" id="PS00518">
    <property type="entry name" value="ZF_RING_1"/>
    <property type="match status" value="1"/>
</dbReference>
<evidence type="ECO:0000259" key="12">
    <source>
        <dbReference type="PROSITE" id="PS50157"/>
    </source>
</evidence>
<dbReference type="GO" id="GO:0008270">
    <property type="term" value="F:zinc ion binding"/>
    <property type="evidence" value="ECO:0007669"/>
    <property type="project" value="UniProtKB-KW"/>
</dbReference>
<dbReference type="SUPFAM" id="SSF49599">
    <property type="entry name" value="TRAF domain-like"/>
    <property type="match status" value="2"/>
</dbReference>
<keyword evidence="6 7" id="KW-0862">Zinc</keyword>
<feature type="domain" description="MATH" evidence="10">
    <location>
        <begin position="459"/>
        <end position="605"/>
    </location>
</feature>
<dbReference type="PANTHER" id="PTHR10131">
    <property type="entry name" value="TNF RECEPTOR ASSOCIATED FACTOR"/>
    <property type="match status" value="1"/>
</dbReference>
<evidence type="ECO:0008006" key="14">
    <source>
        <dbReference type="Google" id="ProtNLM"/>
    </source>
</evidence>
<dbReference type="FunFam" id="1.20.5.170:FF:000035">
    <property type="entry name" value="TNF receptor-associated factor"/>
    <property type="match status" value="1"/>
</dbReference>
<dbReference type="Gene3D" id="1.20.5.170">
    <property type="match status" value="1"/>
</dbReference>
<evidence type="ECO:0000256" key="2">
    <source>
        <dbReference type="ARBA" id="ARBA00022490"/>
    </source>
</evidence>
<keyword evidence="3 7" id="KW-0479">Metal-binding</keyword>
<dbReference type="STRING" id="7739.C3ZG35"/>
<dbReference type="GO" id="GO:0007165">
    <property type="term" value="P:signal transduction"/>
    <property type="evidence" value="ECO:0007669"/>
    <property type="project" value="InterPro"/>
</dbReference>
<gene>
    <name evidence="13" type="ORF">BRAFLDRAFT_68990</name>
</gene>
<dbReference type="eggNOG" id="KOG0297">
    <property type="taxonomic scope" value="Eukaryota"/>
</dbReference>
<dbReference type="Gene3D" id="3.30.40.10">
    <property type="entry name" value="Zinc/RING finger domain, C3HC4 (zinc finger)"/>
    <property type="match status" value="3"/>
</dbReference>
<evidence type="ECO:0000256" key="6">
    <source>
        <dbReference type="ARBA" id="ARBA00022833"/>
    </source>
</evidence>
<keyword evidence="5 7" id="KW-0863">Zinc-finger</keyword>
<evidence type="ECO:0000256" key="7">
    <source>
        <dbReference type="PROSITE-ProRule" id="PRU00207"/>
    </source>
</evidence>
<reference evidence="13" key="1">
    <citation type="journal article" date="2008" name="Nature">
        <title>The amphioxus genome and the evolution of the chordate karyotype.</title>
        <authorList>
            <consortium name="US DOE Joint Genome Institute (JGI-PGF)"/>
            <person name="Putnam N.H."/>
            <person name="Butts T."/>
            <person name="Ferrier D.E.K."/>
            <person name="Furlong R.F."/>
            <person name="Hellsten U."/>
            <person name="Kawashima T."/>
            <person name="Robinson-Rechavi M."/>
            <person name="Shoguchi E."/>
            <person name="Terry A."/>
            <person name="Yu J.-K."/>
            <person name="Benito-Gutierrez E.L."/>
            <person name="Dubchak I."/>
            <person name="Garcia-Fernandez J."/>
            <person name="Gibson-Brown J.J."/>
            <person name="Grigoriev I.V."/>
            <person name="Horton A.C."/>
            <person name="de Jong P.J."/>
            <person name="Jurka J."/>
            <person name="Kapitonov V.V."/>
            <person name="Kohara Y."/>
            <person name="Kuroki Y."/>
            <person name="Lindquist E."/>
            <person name="Lucas S."/>
            <person name="Osoegawa K."/>
            <person name="Pennacchio L.A."/>
            <person name="Salamov A.A."/>
            <person name="Satou Y."/>
            <person name="Sauka-Spengler T."/>
            <person name="Schmutz J."/>
            <person name="Shin-I T."/>
            <person name="Toyoda A."/>
            <person name="Bronner-Fraser M."/>
            <person name="Fujiyama A."/>
            <person name="Holland L.Z."/>
            <person name="Holland P.W.H."/>
            <person name="Satoh N."/>
            <person name="Rokhsar D.S."/>
        </authorList>
    </citation>
    <scope>NUCLEOTIDE SEQUENCE [LARGE SCALE GENOMIC DNA]</scope>
    <source>
        <strain evidence="13">S238N-H82</strain>
        <tissue evidence="13">Testes</tissue>
    </source>
</reference>
<dbReference type="InterPro" id="IPR002083">
    <property type="entry name" value="MATH/TRAF_dom"/>
</dbReference>
<evidence type="ECO:0000259" key="9">
    <source>
        <dbReference type="PROSITE" id="PS50089"/>
    </source>
</evidence>
<feature type="domain" description="RING-type" evidence="9">
    <location>
        <begin position="19"/>
        <end position="56"/>
    </location>
</feature>
<dbReference type="FunFam" id="3.30.40.10:FF:001636">
    <property type="entry name" value="Uncharacterized protein"/>
    <property type="match status" value="1"/>
</dbReference>
<dbReference type="InterPro" id="IPR013087">
    <property type="entry name" value="Znf_C2H2_type"/>
</dbReference>
<accession>C3ZG35</accession>
<feature type="coiled-coil region" evidence="8">
    <location>
        <begin position="331"/>
        <end position="417"/>
    </location>
</feature>
<dbReference type="GO" id="GO:0042981">
    <property type="term" value="P:regulation of apoptotic process"/>
    <property type="evidence" value="ECO:0007669"/>
    <property type="project" value="InterPro"/>
</dbReference>
<proteinExistence type="predicted"/>
<dbReference type="PIRSF" id="PIRSF015614">
    <property type="entry name" value="TRAF"/>
    <property type="match status" value="1"/>
</dbReference>
<dbReference type="FunFam" id="2.60.210.10:FF:000021">
    <property type="entry name" value="Tumor necrosis factor receptor-associated factor 2"/>
    <property type="match status" value="1"/>
</dbReference>
<dbReference type="InterPro" id="IPR013083">
    <property type="entry name" value="Znf_RING/FYVE/PHD"/>
</dbReference>
<dbReference type="Gene3D" id="2.60.210.10">
    <property type="entry name" value="Apoptosis, Tumor Necrosis Factor Receptor Associated Protein 2, Chain A"/>
    <property type="match status" value="1"/>
</dbReference>
<dbReference type="InterPro" id="IPR001841">
    <property type="entry name" value="Znf_RING"/>
</dbReference>
<keyword evidence="2" id="KW-0963">Cytoplasm</keyword>
<evidence type="ECO:0000256" key="4">
    <source>
        <dbReference type="ARBA" id="ARBA00022737"/>
    </source>
</evidence>
<dbReference type="EMBL" id="GG666616">
    <property type="protein sequence ID" value="EEN48510.1"/>
    <property type="molecule type" value="Genomic_DNA"/>
</dbReference>
<dbReference type="PROSITE" id="PS50145">
    <property type="entry name" value="ZF_TRAF"/>
    <property type="match status" value="2"/>
</dbReference>
<dbReference type="GO" id="GO:0005737">
    <property type="term" value="C:cytoplasm"/>
    <property type="evidence" value="ECO:0007669"/>
    <property type="project" value="UniProtKB-SubCell"/>
</dbReference>
<keyword evidence="8" id="KW-0175">Coiled coil</keyword>
<dbReference type="FunFam" id="3.30.40.10:FF:000169">
    <property type="entry name" value="TNF receptor-associated factor"/>
    <property type="match status" value="1"/>
</dbReference>
<feature type="zinc finger region" description="TRAF-type" evidence="7">
    <location>
        <begin position="166"/>
        <end position="212"/>
    </location>
</feature>
<feature type="domain" description="TRAF-type" evidence="11">
    <location>
        <begin position="166"/>
        <end position="212"/>
    </location>
</feature>
<feature type="zinc finger region" description="TRAF-type" evidence="7">
    <location>
        <begin position="222"/>
        <end position="277"/>
    </location>
</feature>
<dbReference type="PROSITE" id="PS50157">
    <property type="entry name" value="ZINC_FINGER_C2H2_2"/>
    <property type="match status" value="1"/>
</dbReference>
<dbReference type="Pfam" id="PF21355">
    <property type="entry name" value="TRAF-mep_MATH"/>
    <property type="match status" value="1"/>
</dbReference>
<dbReference type="PROSITE" id="PS50144">
    <property type="entry name" value="MATH"/>
    <property type="match status" value="1"/>
</dbReference>
<evidence type="ECO:0000259" key="10">
    <source>
        <dbReference type="PROSITE" id="PS50144"/>
    </source>
</evidence>
<dbReference type="InterPro" id="IPR049342">
    <property type="entry name" value="TRAF1-6_MATH_dom"/>
</dbReference>
<evidence type="ECO:0000256" key="8">
    <source>
        <dbReference type="SAM" id="Coils"/>
    </source>
</evidence>
<dbReference type="InterPro" id="IPR012227">
    <property type="entry name" value="TNF_rcpt-assoc_TRAF_met"/>
</dbReference>
<dbReference type="InterPro" id="IPR001293">
    <property type="entry name" value="Znf_TRAF"/>
</dbReference>
<dbReference type="AlphaFoldDB" id="C3ZG35"/>
<dbReference type="InterPro" id="IPR032070">
    <property type="entry name" value="TRAF_BIRC3-bd"/>
</dbReference>
<organism>
    <name type="scientific">Branchiostoma floridae</name>
    <name type="common">Florida lancelet</name>
    <name type="synonym">Amphioxus</name>
    <dbReference type="NCBI Taxonomy" id="7739"/>
    <lineage>
        <taxon>Eukaryota</taxon>
        <taxon>Metazoa</taxon>
        <taxon>Chordata</taxon>
        <taxon>Cephalochordata</taxon>
        <taxon>Leptocardii</taxon>
        <taxon>Amphioxiformes</taxon>
        <taxon>Branchiostomatidae</taxon>
        <taxon>Branchiostoma</taxon>
    </lineage>
</organism>
<dbReference type="InterPro" id="IPR008974">
    <property type="entry name" value="TRAF-like"/>
</dbReference>
<evidence type="ECO:0000313" key="13">
    <source>
        <dbReference type="EMBL" id="EEN48510.1"/>
    </source>
</evidence>
<dbReference type="InParanoid" id="C3ZG35"/>
<dbReference type="PROSITE" id="PS50089">
    <property type="entry name" value="ZF_RING_2"/>
    <property type="match status" value="1"/>
</dbReference>
<feature type="domain" description="C2H2-type" evidence="12">
    <location>
        <begin position="231"/>
        <end position="258"/>
    </location>
</feature>